<protein>
    <submittedName>
        <fullName evidence="3">Phosphohydrolase</fullName>
    </submittedName>
</protein>
<evidence type="ECO:0000256" key="1">
    <source>
        <dbReference type="ARBA" id="ARBA00022801"/>
    </source>
</evidence>
<dbReference type="PANTHER" id="PTHR37294">
    <property type="entry name" value="3'-5' EXORIBONUCLEASE YHAM"/>
    <property type="match status" value="1"/>
</dbReference>
<evidence type="ECO:0000313" key="4">
    <source>
        <dbReference type="Proteomes" id="UP000027665"/>
    </source>
</evidence>
<dbReference type="SUPFAM" id="SSF109604">
    <property type="entry name" value="HD-domain/PDEase-like"/>
    <property type="match status" value="1"/>
</dbReference>
<keyword evidence="4" id="KW-1185">Reference proteome</keyword>
<evidence type="ECO:0000259" key="2">
    <source>
        <dbReference type="PROSITE" id="PS51831"/>
    </source>
</evidence>
<accession>A0A073IU46</accession>
<dbReference type="Proteomes" id="UP000027665">
    <property type="component" value="Unassembled WGS sequence"/>
</dbReference>
<dbReference type="STRING" id="2754.EH55_12320"/>
<dbReference type="Gene3D" id="1.10.3210.10">
    <property type="entry name" value="Hypothetical protein af1432"/>
    <property type="match status" value="1"/>
</dbReference>
<dbReference type="PROSITE" id="PS51831">
    <property type="entry name" value="HD"/>
    <property type="match status" value="1"/>
</dbReference>
<dbReference type="Pfam" id="PF01966">
    <property type="entry name" value="HD"/>
    <property type="match status" value="1"/>
</dbReference>
<dbReference type="PATRIC" id="fig|2754.20.peg.454"/>
<dbReference type="SMART" id="SM00471">
    <property type="entry name" value="HDc"/>
    <property type="match status" value="1"/>
</dbReference>
<gene>
    <name evidence="3" type="ORF">EH55_12320</name>
</gene>
<dbReference type="GO" id="GO:0016787">
    <property type="term" value="F:hydrolase activity"/>
    <property type="evidence" value="ECO:0007669"/>
    <property type="project" value="UniProtKB-KW"/>
</dbReference>
<dbReference type="InterPro" id="IPR050798">
    <property type="entry name" value="YhaM_exoribonuc/phosphodiest"/>
</dbReference>
<proteinExistence type="predicted"/>
<comment type="caution">
    <text evidence="3">The sequence shown here is derived from an EMBL/GenBank/DDBJ whole genome shotgun (WGS) entry which is preliminary data.</text>
</comment>
<evidence type="ECO:0000313" key="3">
    <source>
        <dbReference type="EMBL" id="KEJ93085.1"/>
    </source>
</evidence>
<dbReference type="AlphaFoldDB" id="A0A073IU46"/>
<dbReference type="GO" id="GO:0031125">
    <property type="term" value="P:rRNA 3'-end processing"/>
    <property type="evidence" value="ECO:0007669"/>
    <property type="project" value="TreeGrafter"/>
</dbReference>
<dbReference type="CDD" id="cd00077">
    <property type="entry name" value="HDc"/>
    <property type="match status" value="1"/>
</dbReference>
<dbReference type="RefSeq" id="WP_037974433.1">
    <property type="nucleotide sequence ID" value="NZ_JAXDSK010000016.1"/>
</dbReference>
<organism evidence="3 4">
    <name type="scientific">Synergistes jonesii</name>
    <dbReference type="NCBI Taxonomy" id="2754"/>
    <lineage>
        <taxon>Bacteria</taxon>
        <taxon>Thermotogati</taxon>
        <taxon>Synergistota</taxon>
        <taxon>Synergistia</taxon>
        <taxon>Synergistales</taxon>
        <taxon>Synergistaceae</taxon>
        <taxon>Synergistes</taxon>
    </lineage>
</organism>
<dbReference type="PANTHER" id="PTHR37294:SF1">
    <property type="entry name" value="3'-5' EXORIBONUCLEASE YHAM"/>
    <property type="match status" value="1"/>
</dbReference>
<dbReference type="eggNOG" id="COG3481">
    <property type="taxonomic scope" value="Bacteria"/>
</dbReference>
<dbReference type="OrthoDB" id="9778453at2"/>
<feature type="domain" description="HD" evidence="2">
    <location>
        <begin position="183"/>
        <end position="306"/>
    </location>
</feature>
<dbReference type="InterPro" id="IPR006675">
    <property type="entry name" value="HDIG_dom"/>
</dbReference>
<dbReference type="InterPro" id="IPR006674">
    <property type="entry name" value="HD_domain"/>
</dbReference>
<keyword evidence="1 3" id="KW-0378">Hydrolase</keyword>
<dbReference type="GeneID" id="90982749"/>
<dbReference type="InterPro" id="IPR003607">
    <property type="entry name" value="HD/PDEase_dom"/>
</dbReference>
<dbReference type="NCBIfam" id="TIGR00277">
    <property type="entry name" value="HDIG"/>
    <property type="match status" value="1"/>
</dbReference>
<name>A0A073IU46_9BACT</name>
<sequence length="337" mass="36992">MAENIVINSQEIRKLPAGSAYKAFFVMSAVSQKSDKNGKPYYDVSVADSFGSLEAKVWSDAQWLDKSQAAPASDDDHLPPEKISALVGKTIGVNGKVSDFRGQLQYSFGKITLLNQEKFPPSGYLPHSPISIDELSERFNVLASGCGGEAGEFVRKVFAGEFLHKFRDWPAAVSHHHAYANGLLEHTLSVAACAKSMAERMRDSGYDVDVDIVVAGALLHDIGKLDSYSMTTVPNMTVEGALLDHVAQGYARFCELAEKHGLGEKTRVHLGHIILSHHGLREYGSPVVPATPEALIVSSADELDFKIFCWNDSVKNLTDEQPISPWNSSAQRRFWKK</sequence>
<dbReference type="EMBL" id="JMKI01000006">
    <property type="protein sequence ID" value="KEJ93085.1"/>
    <property type="molecule type" value="Genomic_DNA"/>
</dbReference>
<reference evidence="3 4" key="1">
    <citation type="submission" date="2014-04" db="EMBL/GenBank/DDBJ databases">
        <title>Draft Genome Sequence of Synergistes jonesii.</title>
        <authorList>
            <person name="Coil D.A."/>
            <person name="Eisen J.A."/>
            <person name="Holland-Moritz H.E."/>
        </authorList>
    </citation>
    <scope>NUCLEOTIDE SEQUENCE [LARGE SCALE GENOMIC DNA]</scope>
    <source>
        <strain evidence="3 4">78-1</strain>
    </source>
</reference>